<feature type="region of interest" description="Disordered" evidence="1">
    <location>
        <begin position="1"/>
        <end position="80"/>
    </location>
</feature>
<name>Q8N214_HUMAN</name>
<dbReference type="EMBL" id="AK093659">
    <property type="protein sequence ID" value="BAC04213.1"/>
    <property type="molecule type" value="mRNA"/>
</dbReference>
<accession>Q8N214</accession>
<organism evidence="2">
    <name type="scientific">Homo sapiens</name>
    <name type="common">Human</name>
    <dbReference type="NCBI Taxonomy" id="9606"/>
    <lineage>
        <taxon>Eukaryota</taxon>
        <taxon>Metazoa</taxon>
        <taxon>Chordata</taxon>
        <taxon>Craniata</taxon>
        <taxon>Vertebrata</taxon>
        <taxon>Euteleostomi</taxon>
        <taxon>Mammalia</taxon>
        <taxon>Eutheria</taxon>
        <taxon>Euarchontoglires</taxon>
        <taxon>Primates</taxon>
        <taxon>Haplorrhini</taxon>
        <taxon>Catarrhini</taxon>
        <taxon>Hominidae</taxon>
        <taxon>Homo</taxon>
    </lineage>
</organism>
<dbReference type="AlphaFoldDB" id="Q8N214"/>
<reference evidence="2" key="1">
    <citation type="journal article" date="2004" name="Nat. Genet.">
        <title>Complete sequencing and characterization of 21,243 full-length human cDNAs.</title>
        <authorList>
            <person name="Ota T."/>
            <person name="Suzuki Y."/>
            <person name="Nishikawa T."/>
            <person name="Otsuki T."/>
            <person name="Sugiyama T."/>
            <person name="Irie R."/>
            <person name="Wakamatsu A."/>
            <person name="Hayashi K."/>
            <person name="Sato H."/>
            <person name="Nagai K."/>
            <person name="Kimura K."/>
            <person name="Makita H."/>
            <person name="Sekine M."/>
            <person name="Obayashi M."/>
            <person name="Nishi T."/>
            <person name="Shibahara T."/>
            <person name="Tanaka T."/>
            <person name="Ishii S."/>
            <person name="Yamamoto J."/>
            <person name="Saito K."/>
            <person name="Kawai Y."/>
            <person name="Isono Y."/>
            <person name="Nakamura Y."/>
            <person name="Nagahari K."/>
            <person name="Murakami K."/>
            <person name="Yasuda T."/>
            <person name="Iwayanagi T."/>
            <person name="Wagatsuma M."/>
            <person name="Shiratori A."/>
            <person name="Sudo H."/>
            <person name="Hosoiri T."/>
            <person name="Kaku Y."/>
            <person name="Kodaira H."/>
            <person name="Kondo H."/>
            <person name="Sugawara M."/>
            <person name="Takahashi M."/>
            <person name="Kanda K."/>
            <person name="Yokoi T."/>
            <person name="Furuya T."/>
            <person name="Kikkawa E."/>
            <person name="Omura Y."/>
            <person name="Abe K."/>
            <person name="Kamihara K."/>
            <person name="Katsuta N."/>
            <person name="Sato K."/>
            <person name="Tanikawa M."/>
            <person name="Yamazaki M."/>
            <person name="Ninomiya K."/>
            <person name="Ishibashi T."/>
            <person name="Yamashita H."/>
            <person name="Murakawa K."/>
            <person name="Fujimori K."/>
            <person name="Tanai H."/>
            <person name="Kimata M."/>
            <person name="Watanabe M."/>
            <person name="Hiraoka S."/>
            <person name="Chiba Y."/>
            <person name="Ishida S."/>
            <person name="Ono Y."/>
            <person name="Takiguchi S."/>
            <person name="Watanabe S."/>
            <person name="Yosida M."/>
            <person name="Hotuta T."/>
            <person name="Kusano J."/>
            <person name="Kanehori K."/>
            <person name="Takahashi-Fujii A."/>
            <person name="Hara H."/>
            <person name="Tanase T."/>
            <person name="Nomura Y."/>
            <person name="Togiya S."/>
            <person name="Komai F."/>
            <person name="Hara R."/>
            <person name="Takeuchi K."/>
            <person name="Arita M."/>
            <person name="Imose N."/>
            <person name="Musashino K."/>
            <person name="Yuuki H."/>
            <person name="Oshima A."/>
            <person name="Sasaki N."/>
            <person name="Aotsuka S."/>
            <person name="Yoshikawa Y."/>
            <person name="Matsunawa H."/>
            <person name="Ichihara T."/>
            <person name="Shiohata N."/>
            <person name="Sano S."/>
            <person name="Moriya S."/>
            <person name="Momiyama H."/>
            <person name="Satoh N."/>
            <person name="Takami S."/>
            <person name="Terashima Y."/>
            <person name="Suzuki O."/>
            <person name="Nakagawa S."/>
            <person name="Senoh A."/>
            <person name="Mizoguchi H."/>
            <person name="Goto Y."/>
            <person name="Shimizu F."/>
            <person name="Wakebe H."/>
            <person name="Hishigaki H."/>
            <person name="Watanabe T."/>
            <person name="Sugiyama A."/>
            <person name="Takemoto M."/>
            <person name="Kawakami B."/>
            <person name="Yamazaki M."/>
            <person name="Watanabe K."/>
            <person name="Kumagai A."/>
            <person name="Itakura S."/>
            <person name="Fukuzumi Y."/>
            <person name="Fujimori Y."/>
            <person name="Komiyama M."/>
            <person name="Tashiro H."/>
            <person name="Tanigami A."/>
            <person name="Fujiwara T."/>
            <person name="Ono T."/>
            <person name="Yamada K."/>
            <person name="Fujii Y."/>
            <person name="Ozaki K."/>
            <person name="Hirao M."/>
            <person name="Ohmori Y."/>
            <person name="Kawabata A."/>
            <person name="Hikiji T."/>
            <person name="Kobatake N."/>
            <person name="Inagaki H."/>
            <person name="Ikema Y."/>
            <person name="Okamoto S."/>
            <person name="Okitani R."/>
            <person name="Kawakami T."/>
            <person name="Noguchi S."/>
            <person name="Itoh T."/>
            <person name="Shigeta K."/>
            <person name="Senba T."/>
            <person name="Matsumura K."/>
            <person name="Nakajima Y."/>
            <person name="Mizuno T."/>
            <person name="Morinaga M."/>
            <person name="Sasaki M."/>
            <person name="Togashi T."/>
            <person name="Oyama M."/>
            <person name="Hata H."/>
            <person name="Watanabe M."/>
            <person name="Komatsu T."/>
            <person name="Mizushima-Sugano J."/>
            <person name="Satoh T."/>
            <person name="Shirai Y."/>
            <person name="Takahashi Y."/>
            <person name="Nakagawa K."/>
            <person name="Okumura K."/>
            <person name="Nagase T."/>
            <person name="Nomura N."/>
            <person name="Kikuchi H."/>
            <person name="Masuho Y."/>
            <person name="Yamashita R."/>
            <person name="Nakai K."/>
            <person name="Yada T."/>
            <person name="Nakamura Y."/>
            <person name="Ohara O."/>
            <person name="Isogai T."/>
            <person name="Sugano S."/>
        </authorList>
    </citation>
    <scope>NUCLEOTIDE SEQUENCE</scope>
    <source>
        <tissue evidence="2">Thymus</tissue>
    </source>
</reference>
<evidence type="ECO:0000313" key="2">
    <source>
        <dbReference type="EMBL" id="BAC04213.1"/>
    </source>
</evidence>
<protein>
    <submittedName>
        <fullName evidence="2">cDNA FLJ36340 fis, clone THYMU2006468</fullName>
    </submittedName>
</protein>
<sequence>MAAPGCGAGGQGTNEGPRVPGQGLRLPPGDNGKENLMARFVPLVRSPRGNLEGPLSSYSPSDPPRGSASPHPGLPPQALGGQASPPLLCCSFSQRTASALSTSRPCMCPHLSTPLAQLGPLF</sequence>
<evidence type="ECO:0000256" key="1">
    <source>
        <dbReference type="SAM" id="MobiDB-lite"/>
    </source>
</evidence>
<proteinExistence type="evidence at transcript level"/>
<feature type="compositionally biased region" description="Gly residues" evidence="1">
    <location>
        <begin position="1"/>
        <end position="13"/>
    </location>
</feature>